<feature type="coiled-coil region" evidence="4">
    <location>
        <begin position="239"/>
        <end position="266"/>
    </location>
</feature>
<keyword evidence="3 4" id="KW-0175">Coiled coil</keyword>
<dbReference type="AlphaFoldDB" id="A0A4D9CYP0"/>
<feature type="compositionally biased region" description="Gly residues" evidence="5">
    <location>
        <begin position="1015"/>
        <end position="1034"/>
    </location>
</feature>
<feature type="region of interest" description="Disordered" evidence="5">
    <location>
        <begin position="438"/>
        <end position="500"/>
    </location>
</feature>
<dbReference type="OrthoDB" id="71227at2759"/>
<feature type="compositionally biased region" description="Basic and acidic residues" evidence="5">
    <location>
        <begin position="60"/>
        <end position="73"/>
    </location>
</feature>
<feature type="region of interest" description="Disordered" evidence="5">
    <location>
        <begin position="1012"/>
        <end position="1034"/>
    </location>
</feature>
<dbReference type="GO" id="GO:0006888">
    <property type="term" value="P:endoplasmic reticulum to Golgi vesicle-mediated transport"/>
    <property type="evidence" value="ECO:0007669"/>
    <property type="project" value="TreeGrafter"/>
</dbReference>
<feature type="compositionally biased region" description="Basic and acidic residues" evidence="5">
    <location>
        <begin position="447"/>
        <end position="460"/>
    </location>
</feature>
<dbReference type="GO" id="GO:0031267">
    <property type="term" value="F:small GTPase binding"/>
    <property type="evidence" value="ECO:0007669"/>
    <property type="project" value="TreeGrafter"/>
</dbReference>
<evidence type="ECO:0000313" key="6">
    <source>
        <dbReference type="EMBL" id="TFJ82733.1"/>
    </source>
</evidence>
<proteinExistence type="predicted"/>
<evidence type="ECO:0000256" key="5">
    <source>
        <dbReference type="SAM" id="MobiDB-lite"/>
    </source>
</evidence>
<accession>A0A4D9CYP0</accession>
<comment type="subcellular location">
    <subcellularLocation>
        <location evidence="1">Golgi apparatus</location>
    </subcellularLocation>
</comment>
<dbReference type="GO" id="GO:0007030">
    <property type="term" value="P:Golgi organization"/>
    <property type="evidence" value="ECO:0007669"/>
    <property type="project" value="TreeGrafter"/>
</dbReference>
<feature type="coiled-coil region" evidence="4">
    <location>
        <begin position="579"/>
        <end position="884"/>
    </location>
</feature>
<feature type="region of interest" description="Disordered" evidence="5">
    <location>
        <begin position="1079"/>
        <end position="1160"/>
    </location>
</feature>
<feature type="compositionally biased region" description="Gly residues" evidence="5">
    <location>
        <begin position="42"/>
        <end position="54"/>
    </location>
</feature>
<dbReference type="PANTHER" id="PTHR18921">
    <property type="entry name" value="MYOSIN HEAVY CHAIN - RELATED"/>
    <property type="match status" value="1"/>
</dbReference>
<feature type="compositionally biased region" description="Basic and acidic residues" evidence="5">
    <location>
        <begin position="142"/>
        <end position="160"/>
    </location>
</feature>
<reference evidence="6 7" key="1">
    <citation type="submission" date="2019-01" db="EMBL/GenBank/DDBJ databases">
        <title>Nuclear Genome Assembly of the Microalgal Biofuel strain Nannochloropsis salina CCMP1776.</title>
        <authorList>
            <person name="Hovde B."/>
        </authorList>
    </citation>
    <scope>NUCLEOTIDE SEQUENCE [LARGE SCALE GENOMIC DNA]</scope>
    <source>
        <strain evidence="6 7">CCMP1776</strain>
    </source>
</reference>
<feature type="region of interest" description="Disordered" evidence="5">
    <location>
        <begin position="543"/>
        <end position="578"/>
    </location>
</feature>
<dbReference type="PANTHER" id="PTHR18921:SF2">
    <property type="entry name" value="THYROID RECEPTOR-INTERACTING PROTEIN 11"/>
    <property type="match status" value="1"/>
</dbReference>
<feature type="compositionally biased region" description="Acidic residues" evidence="5">
    <location>
        <begin position="1079"/>
        <end position="1103"/>
    </location>
</feature>
<feature type="compositionally biased region" description="Pro residues" evidence="5">
    <location>
        <begin position="321"/>
        <end position="337"/>
    </location>
</feature>
<keyword evidence="2" id="KW-0333">Golgi apparatus</keyword>
<feature type="compositionally biased region" description="Basic and acidic residues" evidence="5">
    <location>
        <begin position="87"/>
        <end position="99"/>
    </location>
</feature>
<evidence type="ECO:0000313" key="7">
    <source>
        <dbReference type="Proteomes" id="UP000355283"/>
    </source>
</evidence>
<feature type="compositionally biased region" description="Basic and acidic residues" evidence="5">
    <location>
        <begin position="471"/>
        <end position="486"/>
    </location>
</feature>
<protein>
    <recommendedName>
        <fullName evidence="8">GRIP domain-containing protein</fullName>
    </recommendedName>
</protein>
<feature type="region of interest" description="Disordered" evidence="5">
    <location>
        <begin position="316"/>
        <end position="342"/>
    </location>
</feature>
<sequence length="1160" mass="126211">MASSRWGSLLNSVGNVVQTAAAQAVDVMAPVLHDMQEIAERGPGGRGGGGGAGGTEEYEQWLRGEEVERRVQEGVRSGASELMPTDARQKGREEGEASRRRAAPSVPSNSPSTEAVTQRHEIGSRTTEATNALVAFTGDADETTRVAEKAEEEESSRGEHTPTALPTSPAGRENATCLPRSQGGHAGRGSTSSPSPVPGTDRREPPRPGAPSQPLSVAASGPLDAPHLQREVNQWRFRVEAVEGENKALIRAVQEKEALLERMSRAWKCVAQDREDGGALAVATLVEAAEEVGALIGNRDVHEHLLQDVARWKEAASSPLPQLPPPSAADSASPPPANLRDRLAGPTQLLFQAIQAASDERTGLLNGLAEIMDVRPPPRDLRVILQRLQAALESSASHAQADVEMARRRREEAWGEEKARYLARIAAVEGECRALEEASAASVSAANREKQRESGEDRGQSHALENALALVERREGEEAAQGDKKSPSTGPGREGEAEELRRRCLELEAELEGWKGGEPKEVTALRSETEELRRRCQMLEAESASLHARDSGSERNCTSSGHTPGSIPATTPPSRVSDGEALAKELEEARREAMEWEAAAEARALELKHVRERVTVLEKEQKTAEAQQQEALRVTRATTEAELGRLRAELDRLRGRQGEGEEEEARSEERNRWTREIQRLEHALAEEKQKKTLPHAGSLSASELSKRLAEAAGKLRGKEHEMGQLRVVIEQQRELVKAKAHELERARREGEAHLRRLEAAEEMVKGLVEEKDRHLHALRAADVRAQEADLEALREEVAVWKARVANMEANAVRKEEESENKVRGLLERLQAAEHAAHEQGAELAGARADLGVLTRDFEQSETAKANLQKVLEQFQREKAAEMKHWERTHAKQRAAEAAAAETREAHLRTSFQAQIADAQAQAALSVEESERETRKALAECQQARREAASVRKALDEAIARLHSNESDVVPRQLIGNLVVSYYSQGRPTETLEIIARTLGLADEERIKVGLRAMRPGGGRPAGGGKGGGAGSPGKRGLVGGLFSRVGGVMNSPRKEFVPENGTEGKTLGDLWLDYLMKETEEEGEEGEEGEEEEEEDGGEDQEEKEIAPPDLGSLEAPFFTSVGKEGREGKPPGMGESKALQEEEGDGTGGVVESKAHPPS</sequence>
<dbReference type="GO" id="GO:0005794">
    <property type="term" value="C:Golgi apparatus"/>
    <property type="evidence" value="ECO:0007669"/>
    <property type="project" value="UniProtKB-SubCell"/>
</dbReference>
<keyword evidence="7" id="KW-1185">Reference proteome</keyword>
<feature type="compositionally biased region" description="Polar residues" evidence="5">
    <location>
        <begin position="106"/>
        <end position="116"/>
    </location>
</feature>
<evidence type="ECO:0008006" key="8">
    <source>
        <dbReference type="Google" id="ProtNLM"/>
    </source>
</evidence>
<dbReference type="Proteomes" id="UP000355283">
    <property type="component" value="Unassembled WGS sequence"/>
</dbReference>
<feature type="compositionally biased region" description="Polar residues" evidence="5">
    <location>
        <begin position="554"/>
        <end position="574"/>
    </location>
</feature>
<evidence type="ECO:0000256" key="4">
    <source>
        <dbReference type="SAM" id="Coils"/>
    </source>
</evidence>
<organism evidence="6 7">
    <name type="scientific">Nannochloropsis salina CCMP1776</name>
    <dbReference type="NCBI Taxonomy" id="1027361"/>
    <lineage>
        <taxon>Eukaryota</taxon>
        <taxon>Sar</taxon>
        <taxon>Stramenopiles</taxon>
        <taxon>Ochrophyta</taxon>
        <taxon>Eustigmatophyceae</taxon>
        <taxon>Eustigmatales</taxon>
        <taxon>Monodopsidaceae</taxon>
        <taxon>Microchloropsis</taxon>
        <taxon>Microchloropsis salina</taxon>
    </lineage>
</organism>
<evidence type="ECO:0000256" key="1">
    <source>
        <dbReference type="ARBA" id="ARBA00004555"/>
    </source>
</evidence>
<evidence type="ECO:0000256" key="3">
    <source>
        <dbReference type="ARBA" id="ARBA00023054"/>
    </source>
</evidence>
<feature type="region of interest" description="Disordered" evidence="5">
    <location>
        <begin position="39"/>
        <end position="224"/>
    </location>
</feature>
<evidence type="ECO:0000256" key="2">
    <source>
        <dbReference type="ARBA" id="ARBA00023034"/>
    </source>
</evidence>
<gene>
    <name evidence="6" type="ORF">NSK_005926</name>
</gene>
<feature type="coiled-coil region" evidence="4">
    <location>
        <begin position="926"/>
        <end position="960"/>
    </location>
</feature>
<comment type="caution">
    <text evidence="6">The sequence shown here is derived from an EMBL/GenBank/DDBJ whole genome shotgun (WGS) entry which is preliminary data.</text>
</comment>
<dbReference type="EMBL" id="SDOX01000095">
    <property type="protein sequence ID" value="TFJ82733.1"/>
    <property type="molecule type" value="Genomic_DNA"/>
</dbReference>
<name>A0A4D9CYP0_9STRA</name>